<accession>A0A0C9VKT0</accession>
<dbReference type="Proteomes" id="UP000054279">
    <property type="component" value="Unassembled WGS sequence"/>
</dbReference>
<evidence type="ECO:0000259" key="2">
    <source>
        <dbReference type="Pfam" id="PF13352"/>
    </source>
</evidence>
<dbReference type="Pfam" id="PF13352">
    <property type="entry name" value="DUF4100"/>
    <property type="match status" value="1"/>
</dbReference>
<evidence type="ECO:0000313" key="3">
    <source>
        <dbReference type="EMBL" id="KIJ38131.1"/>
    </source>
</evidence>
<evidence type="ECO:0000313" key="4">
    <source>
        <dbReference type="Proteomes" id="UP000054279"/>
    </source>
</evidence>
<feature type="region of interest" description="Disordered" evidence="1">
    <location>
        <begin position="345"/>
        <end position="372"/>
    </location>
</feature>
<dbReference type="InterPro" id="IPR025165">
    <property type="entry name" value="DUF4100"/>
</dbReference>
<feature type="domain" description="DUF4100" evidence="2">
    <location>
        <begin position="354"/>
        <end position="415"/>
    </location>
</feature>
<organism evidence="3 4">
    <name type="scientific">Sphaerobolus stellatus (strain SS14)</name>
    <dbReference type="NCBI Taxonomy" id="990650"/>
    <lineage>
        <taxon>Eukaryota</taxon>
        <taxon>Fungi</taxon>
        <taxon>Dikarya</taxon>
        <taxon>Basidiomycota</taxon>
        <taxon>Agaricomycotina</taxon>
        <taxon>Agaricomycetes</taxon>
        <taxon>Phallomycetidae</taxon>
        <taxon>Geastrales</taxon>
        <taxon>Sphaerobolaceae</taxon>
        <taxon>Sphaerobolus</taxon>
    </lineage>
</organism>
<dbReference type="AlphaFoldDB" id="A0A0C9VKT0"/>
<reference evidence="3 4" key="1">
    <citation type="submission" date="2014-06" db="EMBL/GenBank/DDBJ databases">
        <title>Evolutionary Origins and Diversification of the Mycorrhizal Mutualists.</title>
        <authorList>
            <consortium name="DOE Joint Genome Institute"/>
            <consortium name="Mycorrhizal Genomics Consortium"/>
            <person name="Kohler A."/>
            <person name="Kuo A."/>
            <person name="Nagy L.G."/>
            <person name="Floudas D."/>
            <person name="Copeland A."/>
            <person name="Barry K.W."/>
            <person name="Cichocki N."/>
            <person name="Veneault-Fourrey C."/>
            <person name="LaButti K."/>
            <person name="Lindquist E.A."/>
            <person name="Lipzen A."/>
            <person name="Lundell T."/>
            <person name="Morin E."/>
            <person name="Murat C."/>
            <person name="Riley R."/>
            <person name="Ohm R."/>
            <person name="Sun H."/>
            <person name="Tunlid A."/>
            <person name="Henrissat B."/>
            <person name="Grigoriev I.V."/>
            <person name="Hibbett D.S."/>
            <person name="Martin F."/>
        </authorList>
    </citation>
    <scope>NUCLEOTIDE SEQUENCE [LARGE SCALE GENOMIC DNA]</scope>
    <source>
        <strain evidence="3 4">SS14</strain>
    </source>
</reference>
<proteinExistence type="predicted"/>
<protein>
    <recommendedName>
        <fullName evidence="2">DUF4100 domain-containing protein</fullName>
    </recommendedName>
</protein>
<feature type="non-terminal residue" evidence="3">
    <location>
        <position position="1"/>
    </location>
</feature>
<dbReference type="OrthoDB" id="5596707at2759"/>
<keyword evidence="4" id="KW-1185">Reference proteome</keyword>
<name>A0A0C9VKT0_SPHS4</name>
<dbReference type="EMBL" id="KN837163">
    <property type="protein sequence ID" value="KIJ38131.1"/>
    <property type="molecule type" value="Genomic_DNA"/>
</dbReference>
<dbReference type="HOGENOM" id="CLU_560915_0_0_1"/>
<gene>
    <name evidence="3" type="ORF">M422DRAFT_259281</name>
</gene>
<sequence>LPDKEKVSFIFRYLSCGQKDVFKTFEGYEELDWTKFKVAIEEAFEGAFKEKKYTRQSLIQFTRNTATLPIQIDDELRAYQRGFQAITHYLIKEQIITEDEHDRYYWFGFHQDARKILERRLTTTIPDHPRSKAYRSADVFRAGKYLFDVDAFDRNPPEGFAPPDSESKPQGGSVEVRTRMVTLPATPMSAPVSHNMEDLLLQIKSLNVKEPEYAATYANPSSKPNYSGSFEAALWNVNLHRTRQCLLAQEYLRLKKISLSTEGYWRWPNGDRISSHPQGIKFVIDQAEARTAATAGTTTQAQVQSFVLTVDPIKNPITMASSFIEEIPDDSANTFMAQTTRKALPAMSGTTSVPSPSASAQPSEKKAPQYQYQSKIEDPKAVQAVFDKMLDTPITITQRELLTVSPDLRKHFVDGCKVNCIPVYTANTVPMEPEQIATTLFTQSTTPHTAFIRELDVKIQGKHAEIGIYDPGAELMLMEDQKQLSAS</sequence>
<evidence type="ECO:0000256" key="1">
    <source>
        <dbReference type="SAM" id="MobiDB-lite"/>
    </source>
</evidence>